<keyword evidence="1" id="KW-0812">Transmembrane</keyword>
<dbReference type="AlphaFoldDB" id="A0A9P5NPE7"/>
<keyword evidence="1" id="KW-1133">Transmembrane helix</keyword>
<protein>
    <submittedName>
        <fullName evidence="2">Uncharacterized protein</fullName>
    </submittedName>
</protein>
<dbReference type="Proteomes" id="UP000724874">
    <property type="component" value="Unassembled WGS sequence"/>
</dbReference>
<evidence type="ECO:0000313" key="3">
    <source>
        <dbReference type="Proteomes" id="UP000724874"/>
    </source>
</evidence>
<keyword evidence="3" id="KW-1185">Reference proteome</keyword>
<feature type="transmembrane region" description="Helical" evidence="1">
    <location>
        <begin position="6"/>
        <end position="26"/>
    </location>
</feature>
<gene>
    <name evidence="2" type="ORF">CPB84DRAFT_1773554</name>
</gene>
<proteinExistence type="predicted"/>
<evidence type="ECO:0000256" key="1">
    <source>
        <dbReference type="SAM" id="Phobius"/>
    </source>
</evidence>
<keyword evidence="1" id="KW-0472">Membrane</keyword>
<accession>A0A9P5NPE7</accession>
<reference evidence="2" key="1">
    <citation type="submission" date="2020-11" db="EMBL/GenBank/DDBJ databases">
        <authorList>
            <consortium name="DOE Joint Genome Institute"/>
            <person name="Ahrendt S."/>
            <person name="Riley R."/>
            <person name="Andreopoulos W."/>
            <person name="LaButti K."/>
            <person name="Pangilinan J."/>
            <person name="Ruiz-duenas F.J."/>
            <person name="Barrasa J.M."/>
            <person name="Sanchez-Garcia M."/>
            <person name="Camarero S."/>
            <person name="Miyauchi S."/>
            <person name="Serrano A."/>
            <person name="Linde D."/>
            <person name="Babiker R."/>
            <person name="Drula E."/>
            <person name="Ayuso-Fernandez I."/>
            <person name="Pacheco R."/>
            <person name="Padilla G."/>
            <person name="Ferreira P."/>
            <person name="Barriuso J."/>
            <person name="Kellner H."/>
            <person name="Castanera R."/>
            <person name="Alfaro M."/>
            <person name="Ramirez L."/>
            <person name="Pisabarro A.G."/>
            <person name="Kuo A."/>
            <person name="Tritt A."/>
            <person name="Lipzen A."/>
            <person name="He G."/>
            <person name="Yan M."/>
            <person name="Ng V."/>
            <person name="Cullen D."/>
            <person name="Martin F."/>
            <person name="Rosso M.-N."/>
            <person name="Henrissat B."/>
            <person name="Hibbett D."/>
            <person name="Martinez A.T."/>
            <person name="Grigoriev I.V."/>
        </authorList>
    </citation>
    <scope>NUCLEOTIDE SEQUENCE</scope>
    <source>
        <strain evidence="2">AH 44721</strain>
    </source>
</reference>
<comment type="caution">
    <text evidence="2">The sequence shown here is derived from an EMBL/GenBank/DDBJ whole genome shotgun (WGS) entry which is preliminary data.</text>
</comment>
<evidence type="ECO:0000313" key="2">
    <source>
        <dbReference type="EMBL" id="KAF8904144.1"/>
    </source>
</evidence>
<name>A0A9P5NPE7_GYMJU</name>
<organism evidence="2 3">
    <name type="scientific">Gymnopilus junonius</name>
    <name type="common">Spectacular rustgill mushroom</name>
    <name type="synonym">Gymnopilus spectabilis subsp. junonius</name>
    <dbReference type="NCBI Taxonomy" id="109634"/>
    <lineage>
        <taxon>Eukaryota</taxon>
        <taxon>Fungi</taxon>
        <taxon>Dikarya</taxon>
        <taxon>Basidiomycota</taxon>
        <taxon>Agaricomycotina</taxon>
        <taxon>Agaricomycetes</taxon>
        <taxon>Agaricomycetidae</taxon>
        <taxon>Agaricales</taxon>
        <taxon>Agaricineae</taxon>
        <taxon>Hymenogastraceae</taxon>
        <taxon>Gymnopilus</taxon>
    </lineage>
</organism>
<dbReference type="EMBL" id="JADNYJ010000027">
    <property type="protein sequence ID" value="KAF8904144.1"/>
    <property type="molecule type" value="Genomic_DNA"/>
</dbReference>
<sequence length="70" mass="8408">MLFRSVWILLRIMLKVVLSHYRYLLLFQMLLYRTMMTCLIMCETEAEANTFDLDDEGNFNPRKEVEALTI</sequence>